<keyword evidence="2" id="KW-1185">Reference proteome</keyword>
<accession>A0ABY2AZU9</accession>
<dbReference type="SUPFAM" id="SSF50129">
    <property type="entry name" value="GroES-like"/>
    <property type="match status" value="1"/>
</dbReference>
<evidence type="ECO:0008006" key="3">
    <source>
        <dbReference type="Google" id="ProtNLM"/>
    </source>
</evidence>
<sequence>MQNFAIEIFNNNNITKYKNRKALIPEEFRSDFQIKEIDKPIPANEEVLVRIKAIGINTLDRTFKIFLENIEQVDLSLENHSLKNRAIVLI</sequence>
<dbReference type="Proteomes" id="UP000295270">
    <property type="component" value="Unassembled WGS sequence"/>
</dbReference>
<organism evidence="1 2">
    <name type="scientific">Flavobacterium circumlabens</name>
    <dbReference type="NCBI Taxonomy" id="2133765"/>
    <lineage>
        <taxon>Bacteria</taxon>
        <taxon>Pseudomonadati</taxon>
        <taxon>Bacteroidota</taxon>
        <taxon>Flavobacteriia</taxon>
        <taxon>Flavobacteriales</taxon>
        <taxon>Flavobacteriaceae</taxon>
        <taxon>Flavobacterium</taxon>
    </lineage>
</organism>
<name>A0ABY2AZU9_9FLAO</name>
<dbReference type="EMBL" id="SLWA01000003">
    <property type="protein sequence ID" value="TCN58642.1"/>
    <property type="molecule type" value="Genomic_DNA"/>
</dbReference>
<dbReference type="RefSeq" id="WP_132034570.1">
    <property type="nucleotide sequence ID" value="NZ_QWDN01000003.1"/>
</dbReference>
<comment type="caution">
    <text evidence="1">The sequence shown here is derived from an EMBL/GenBank/DDBJ whole genome shotgun (WGS) entry which is preliminary data.</text>
</comment>
<evidence type="ECO:0000313" key="1">
    <source>
        <dbReference type="EMBL" id="TCN58642.1"/>
    </source>
</evidence>
<dbReference type="Gene3D" id="3.90.180.10">
    <property type="entry name" value="Medium-chain alcohol dehydrogenases, catalytic domain"/>
    <property type="match status" value="1"/>
</dbReference>
<gene>
    <name evidence="1" type="ORF">EV142_10380</name>
</gene>
<dbReference type="InterPro" id="IPR011032">
    <property type="entry name" value="GroES-like_sf"/>
</dbReference>
<evidence type="ECO:0000313" key="2">
    <source>
        <dbReference type="Proteomes" id="UP000295270"/>
    </source>
</evidence>
<proteinExistence type="predicted"/>
<protein>
    <recommendedName>
        <fullName evidence="3">Alcohol dehydrogenase N-terminal domain-containing protein</fullName>
    </recommendedName>
</protein>
<reference evidence="1 2" key="1">
    <citation type="journal article" date="2015" name="Stand. Genomic Sci.">
        <title>Genomic Encyclopedia of Bacterial and Archaeal Type Strains, Phase III: the genomes of soil and plant-associated and newly described type strains.</title>
        <authorList>
            <person name="Whitman W.B."/>
            <person name="Woyke T."/>
            <person name="Klenk H.P."/>
            <person name="Zhou Y."/>
            <person name="Lilburn T.G."/>
            <person name="Beck B.J."/>
            <person name="De Vos P."/>
            <person name="Vandamme P."/>
            <person name="Eisen J.A."/>
            <person name="Garrity G."/>
            <person name="Hugenholtz P."/>
            <person name="Kyrpides N.C."/>
        </authorList>
    </citation>
    <scope>NUCLEOTIDE SEQUENCE [LARGE SCALE GENOMIC DNA]</scope>
    <source>
        <strain evidence="1 2">P5626</strain>
    </source>
</reference>